<dbReference type="SUPFAM" id="SSF109604">
    <property type="entry name" value="HD-domain/PDEase-like"/>
    <property type="match status" value="1"/>
</dbReference>
<dbReference type="Pfam" id="PF13487">
    <property type="entry name" value="HD_5"/>
    <property type="match status" value="1"/>
</dbReference>
<dbReference type="Gene3D" id="3.40.50.2300">
    <property type="match status" value="1"/>
</dbReference>
<evidence type="ECO:0000259" key="2">
    <source>
        <dbReference type="PROSITE" id="PS50110"/>
    </source>
</evidence>
<dbReference type="InterPro" id="IPR001789">
    <property type="entry name" value="Sig_transdc_resp-reg_receiver"/>
</dbReference>
<dbReference type="InterPro" id="IPR037522">
    <property type="entry name" value="HD_GYP_dom"/>
</dbReference>
<keyword evidence="1" id="KW-0597">Phosphoprotein</keyword>
<evidence type="ECO:0000313" key="5">
    <source>
        <dbReference type="Proteomes" id="UP000830055"/>
    </source>
</evidence>
<dbReference type="PROSITE" id="PS51832">
    <property type="entry name" value="HD_GYP"/>
    <property type="match status" value="1"/>
</dbReference>
<feature type="modified residue" description="4-aspartylphosphate" evidence="1">
    <location>
        <position position="76"/>
    </location>
</feature>
<dbReference type="Pfam" id="PF00072">
    <property type="entry name" value="Response_reg"/>
    <property type="match status" value="1"/>
</dbReference>
<dbReference type="Proteomes" id="UP000830055">
    <property type="component" value="Chromosome"/>
</dbReference>
<protein>
    <submittedName>
        <fullName evidence="4">Two-component system response regulator</fullName>
    </submittedName>
</protein>
<evidence type="ECO:0000313" key="4">
    <source>
        <dbReference type="EMBL" id="BDD89042.1"/>
    </source>
</evidence>
<dbReference type="CDD" id="cd00077">
    <property type="entry name" value="HDc"/>
    <property type="match status" value="1"/>
</dbReference>
<dbReference type="PANTHER" id="PTHR45228">
    <property type="entry name" value="CYCLIC DI-GMP PHOSPHODIESTERASE TM_0186-RELATED"/>
    <property type="match status" value="1"/>
</dbReference>
<dbReference type="SUPFAM" id="SSF52172">
    <property type="entry name" value="CheY-like"/>
    <property type="match status" value="1"/>
</dbReference>
<evidence type="ECO:0000256" key="1">
    <source>
        <dbReference type="PROSITE-ProRule" id="PRU00169"/>
    </source>
</evidence>
<dbReference type="InterPro" id="IPR011006">
    <property type="entry name" value="CheY-like_superfamily"/>
</dbReference>
<dbReference type="PANTHER" id="PTHR45228:SF1">
    <property type="entry name" value="CYCLIC DI-GMP PHOSPHODIESTERASE TM_0186"/>
    <property type="match status" value="1"/>
</dbReference>
<gene>
    <name evidence="4" type="ORF">DPPLL_34070</name>
</gene>
<reference evidence="4 5" key="1">
    <citation type="submission" date="2022-01" db="EMBL/GenBank/DDBJ databases">
        <title>Desulfofustis limnae sp. nov., a novel mesophilic sulfate-reducing bacterium isolated from marsh soil.</title>
        <authorList>
            <person name="Watanabe M."/>
            <person name="Takahashi A."/>
            <person name="Kojima H."/>
            <person name="Fukui M."/>
        </authorList>
    </citation>
    <scope>NUCLEOTIDE SEQUENCE [LARGE SCALE GENOMIC DNA]</scope>
    <source>
        <strain evidence="4 5">PPLL</strain>
    </source>
</reference>
<organism evidence="4 5">
    <name type="scientific">Desulfofustis limnaeus</name>
    <dbReference type="NCBI Taxonomy" id="2740163"/>
    <lineage>
        <taxon>Bacteria</taxon>
        <taxon>Pseudomonadati</taxon>
        <taxon>Thermodesulfobacteriota</taxon>
        <taxon>Desulfobulbia</taxon>
        <taxon>Desulfobulbales</taxon>
        <taxon>Desulfocapsaceae</taxon>
        <taxon>Desulfofustis</taxon>
    </lineage>
</organism>
<accession>A0ABN6MC29</accession>
<keyword evidence="5" id="KW-1185">Reference proteome</keyword>
<dbReference type="SMART" id="SM00471">
    <property type="entry name" value="HDc"/>
    <property type="match status" value="1"/>
</dbReference>
<dbReference type="Gene3D" id="1.10.3210.10">
    <property type="entry name" value="Hypothetical protein af1432"/>
    <property type="match status" value="1"/>
</dbReference>
<feature type="domain" description="Response regulatory" evidence="2">
    <location>
        <begin position="27"/>
        <end position="141"/>
    </location>
</feature>
<evidence type="ECO:0000259" key="3">
    <source>
        <dbReference type="PROSITE" id="PS51832"/>
    </source>
</evidence>
<name>A0ABN6MC29_9BACT</name>
<dbReference type="EMBL" id="AP025516">
    <property type="protein sequence ID" value="BDD89042.1"/>
    <property type="molecule type" value="Genomic_DNA"/>
</dbReference>
<feature type="domain" description="HD-GYP" evidence="3">
    <location>
        <begin position="168"/>
        <end position="365"/>
    </location>
</feature>
<sequence>MKTFTSSLLPGPATMKQATTLPLETAKLLIVDDDDQVRNVISVIVESEGYQFRTADNAEAALVILQNESFDLVVSDINMTGMTGVELLETCQRTYPDLAFLMVTGVDDRNTAIDTLHMGAYGYVTKPFQANELIINITNALRRRRLEMENRRHREELELLVEERTFELDKSREETILILSKAAEFRDDETAKHTIRMGRFCETLARLRGLPESLCKSLKIAAPLHDVGKIGISDTILLKPGKLTPEEFEIIKTHCEIGHRILSESTSSILQIGAEIALTHHEKFDGSGYPRGLQGEEIPVIGRIAAVCDVFDALTSERVYKAASTVEEALEIMRDGSGSHFDPHIAGLFFDHIDTILSIKQTLSD</sequence>
<proteinExistence type="predicted"/>
<dbReference type="InterPro" id="IPR052020">
    <property type="entry name" value="Cyclic_di-GMP/3'3'-cGAMP_PDE"/>
</dbReference>
<dbReference type="SMART" id="SM00448">
    <property type="entry name" value="REC"/>
    <property type="match status" value="1"/>
</dbReference>
<dbReference type="PROSITE" id="PS50110">
    <property type="entry name" value="RESPONSE_REGULATORY"/>
    <property type="match status" value="1"/>
</dbReference>
<dbReference type="InterPro" id="IPR003607">
    <property type="entry name" value="HD/PDEase_dom"/>
</dbReference>